<evidence type="ECO:0000256" key="6">
    <source>
        <dbReference type="ARBA" id="ARBA00023136"/>
    </source>
</evidence>
<evidence type="ECO:0000256" key="5">
    <source>
        <dbReference type="ARBA" id="ARBA00022989"/>
    </source>
</evidence>
<comment type="similarity">
    <text evidence="7">Belongs to the binding-protein-dependent transport system permease family.</text>
</comment>
<evidence type="ECO:0000313" key="10">
    <source>
        <dbReference type="Proteomes" id="UP000295636"/>
    </source>
</evidence>
<dbReference type="PANTHER" id="PTHR43744">
    <property type="entry name" value="ABC TRANSPORTER PERMEASE PROTEIN MG189-RELATED-RELATED"/>
    <property type="match status" value="1"/>
</dbReference>
<feature type="transmembrane region" description="Helical" evidence="7">
    <location>
        <begin position="258"/>
        <end position="278"/>
    </location>
</feature>
<gene>
    <name evidence="9" type="ORF">E1757_25840</name>
</gene>
<evidence type="ECO:0000256" key="7">
    <source>
        <dbReference type="RuleBase" id="RU363032"/>
    </source>
</evidence>
<dbReference type="InterPro" id="IPR035906">
    <property type="entry name" value="MetI-like_sf"/>
</dbReference>
<dbReference type="PROSITE" id="PS50928">
    <property type="entry name" value="ABC_TM1"/>
    <property type="match status" value="1"/>
</dbReference>
<dbReference type="InterPro" id="IPR000515">
    <property type="entry name" value="MetI-like"/>
</dbReference>
<dbReference type="GO" id="GO:0005886">
    <property type="term" value="C:plasma membrane"/>
    <property type="evidence" value="ECO:0007669"/>
    <property type="project" value="UniProtKB-SubCell"/>
</dbReference>
<proteinExistence type="inferred from homology"/>
<dbReference type="RefSeq" id="WP_133233613.1">
    <property type="nucleotide sequence ID" value="NZ_SMRT01000015.1"/>
</dbReference>
<dbReference type="Gene3D" id="1.10.3720.10">
    <property type="entry name" value="MetI-like"/>
    <property type="match status" value="1"/>
</dbReference>
<feature type="transmembrane region" description="Helical" evidence="7">
    <location>
        <begin position="141"/>
        <end position="161"/>
    </location>
</feature>
<evidence type="ECO:0000313" key="9">
    <source>
        <dbReference type="EMBL" id="TDF93809.1"/>
    </source>
</evidence>
<comment type="caution">
    <text evidence="9">The sequence shown here is derived from an EMBL/GenBank/DDBJ whole genome shotgun (WGS) entry which is preliminary data.</text>
</comment>
<name>A0A4R5KEI9_9BACL</name>
<dbReference type="PANTHER" id="PTHR43744:SF9">
    <property type="entry name" value="POLYGALACTURONAN_RHAMNOGALACTURONAN TRANSPORT SYSTEM PERMEASE PROTEIN YTCP"/>
    <property type="match status" value="1"/>
</dbReference>
<reference evidence="9 10" key="1">
    <citation type="submission" date="2019-03" db="EMBL/GenBank/DDBJ databases">
        <title>This is whole genome sequence of Paenibacillus sp MS74 strain.</title>
        <authorList>
            <person name="Trinh H.N."/>
        </authorList>
    </citation>
    <scope>NUCLEOTIDE SEQUENCE [LARGE SCALE GENOMIC DNA]</scope>
    <source>
        <strain evidence="9 10">MS74</strain>
    </source>
</reference>
<dbReference type="Proteomes" id="UP000295636">
    <property type="component" value="Unassembled WGS sequence"/>
</dbReference>
<dbReference type="Pfam" id="PF00528">
    <property type="entry name" value="BPD_transp_1"/>
    <property type="match status" value="1"/>
</dbReference>
<protein>
    <submittedName>
        <fullName evidence="9">Carbohydrate ABC transporter permease</fullName>
    </submittedName>
</protein>
<dbReference type="GO" id="GO:0055085">
    <property type="term" value="P:transmembrane transport"/>
    <property type="evidence" value="ECO:0007669"/>
    <property type="project" value="InterPro"/>
</dbReference>
<evidence type="ECO:0000256" key="4">
    <source>
        <dbReference type="ARBA" id="ARBA00022692"/>
    </source>
</evidence>
<keyword evidence="6 7" id="KW-0472">Membrane</keyword>
<feature type="transmembrane region" description="Helical" evidence="7">
    <location>
        <begin position="12"/>
        <end position="34"/>
    </location>
</feature>
<dbReference type="OrthoDB" id="9810086at2"/>
<keyword evidence="3" id="KW-1003">Cell membrane</keyword>
<dbReference type="SUPFAM" id="SSF161098">
    <property type="entry name" value="MetI-like"/>
    <property type="match status" value="1"/>
</dbReference>
<feature type="transmembrane region" description="Helical" evidence="7">
    <location>
        <begin position="73"/>
        <end position="97"/>
    </location>
</feature>
<sequence>MHVSLGGRIFNVINAALLVVVGLVTLFPLYYVFIVSFTDPHEFLQKNGFVLFPQTWSLGSYRYLLDTDTFKNATLVSVFLATVGTGLSLIFTAAMAFGISRKRLRGRKIMMMMILLTILFNAGIIPNYLIVRDLGMINSVWSLIIPVLVSGWNVILMKSFFDSIPVELEDAAMIDGCNDLGTFFRIVLPLSAPAMAAFGLFYAVGYWNTFFNAILFINDYTKVPLQVVLRTMLIDSETSTGGASAAEMVSENQLPKQTIKMAAVVIATLPILVVYPFLQKHFAKGVMLGSVKG</sequence>
<dbReference type="AlphaFoldDB" id="A0A4R5KEI9"/>
<evidence type="ECO:0000256" key="1">
    <source>
        <dbReference type="ARBA" id="ARBA00004651"/>
    </source>
</evidence>
<keyword evidence="5 7" id="KW-1133">Transmembrane helix</keyword>
<comment type="subcellular location">
    <subcellularLocation>
        <location evidence="1 7">Cell membrane</location>
        <topology evidence="1 7">Multi-pass membrane protein</topology>
    </subcellularLocation>
</comment>
<evidence type="ECO:0000256" key="3">
    <source>
        <dbReference type="ARBA" id="ARBA00022475"/>
    </source>
</evidence>
<dbReference type="CDD" id="cd06261">
    <property type="entry name" value="TM_PBP2"/>
    <property type="match status" value="1"/>
</dbReference>
<keyword evidence="10" id="KW-1185">Reference proteome</keyword>
<keyword evidence="2 7" id="KW-0813">Transport</keyword>
<evidence type="ECO:0000259" key="8">
    <source>
        <dbReference type="PROSITE" id="PS50928"/>
    </source>
</evidence>
<feature type="domain" description="ABC transmembrane type-1" evidence="8">
    <location>
        <begin position="74"/>
        <end position="278"/>
    </location>
</feature>
<evidence type="ECO:0000256" key="2">
    <source>
        <dbReference type="ARBA" id="ARBA00022448"/>
    </source>
</evidence>
<accession>A0A4R5KEI9</accession>
<feature type="transmembrane region" description="Helical" evidence="7">
    <location>
        <begin position="109"/>
        <end position="129"/>
    </location>
</feature>
<organism evidence="9 10">
    <name type="scientific">Paenibacillus piri</name>
    <dbReference type="NCBI Taxonomy" id="2547395"/>
    <lineage>
        <taxon>Bacteria</taxon>
        <taxon>Bacillati</taxon>
        <taxon>Bacillota</taxon>
        <taxon>Bacilli</taxon>
        <taxon>Bacillales</taxon>
        <taxon>Paenibacillaceae</taxon>
        <taxon>Paenibacillus</taxon>
    </lineage>
</organism>
<dbReference type="EMBL" id="SMRT01000015">
    <property type="protein sequence ID" value="TDF93809.1"/>
    <property type="molecule type" value="Genomic_DNA"/>
</dbReference>
<keyword evidence="4 7" id="KW-0812">Transmembrane</keyword>